<protein>
    <submittedName>
        <fullName evidence="1">Uncharacterized protein</fullName>
    </submittedName>
</protein>
<proteinExistence type="predicted"/>
<comment type="caution">
    <text evidence="1">The sequence shown here is derived from an EMBL/GenBank/DDBJ whole genome shotgun (WGS) entry which is preliminary data.</text>
</comment>
<keyword evidence="3" id="KW-1185">Reference proteome</keyword>
<dbReference type="AlphaFoldDB" id="A0A4Y2A0D4"/>
<dbReference type="EMBL" id="BGPR01007316">
    <property type="protein sequence ID" value="GBN25958.1"/>
    <property type="molecule type" value="Genomic_DNA"/>
</dbReference>
<gene>
    <name evidence="1" type="ORF">AVEN_19809_1</name>
    <name evidence="2" type="ORF">AVEN_202643_1</name>
</gene>
<accession>A0A4Y2A0D4</accession>
<reference evidence="1 3" key="1">
    <citation type="journal article" date="2019" name="Sci. Rep.">
        <title>Orb-weaving spider Araneus ventricosus genome elucidates the spidroin gene catalogue.</title>
        <authorList>
            <person name="Kono N."/>
            <person name="Nakamura H."/>
            <person name="Ohtoshi R."/>
            <person name="Moran D.A.P."/>
            <person name="Shinohara A."/>
            <person name="Yoshida Y."/>
            <person name="Fujiwara M."/>
            <person name="Mori M."/>
            <person name="Tomita M."/>
            <person name="Arakawa K."/>
        </authorList>
    </citation>
    <scope>NUCLEOTIDE SEQUENCE [LARGE SCALE GENOMIC DNA]</scope>
</reference>
<dbReference type="EMBL" id="BGPR01079141">
    <property type="protein sequence ID" value="GBL73198.1"/>
    <property type="molecule type" value="Genomic_DNA"/>
</dbReference>
<name>A0A4Y2A0D4_ARAVE</name>
<evidence type="ECO:0000313" key="2">
    <source>
        <dbReference type="EMBL" id="GBN25958.1"/>
    </source>
</evidence>
<organism evidence="1 3">
    <name type="scientific">Araneus ventricosus</name>
    <name type="common">Orbweaver spider</name>
    <name type="synonym">Epeira ventricosa</name>
    <dbReference type="NCBI Taxonomy" id="182803"/>
    <lineage>
        <taxon>Eukaryota</taxon>
        <taxon>Metazoa</taxon>
        <taxon>Ecdysozoa</taxon>
        <taxon>Arthropoda</taxon>
        <taxon>Chelicerata</taxon>
        <taxon>Arachnida</taxon>
        <taxon>Araneae</taxon>
        <taxon>Araneomorphae</taxon>
        <taxon>Entelegynae</taxon>
        <taxon>Araneoidea</taxon>
        <taxon>Araneidae</taxon>
        <taxon>Araneus</taxon>
    </lineage>
</organism>
<dbReference type="Proteomes" id="UP000499080">
    <property type="component" value="Unassembled WGS sequence"/>
</dbReference>
<evidence type="ECO:0000313" key="1">
    <source>
        <dbReference type="EMBL" id="GBL73198.1"/>
    </source>
</evidence>
<sequence length="136" mass="15433">MERLIVSKGIYFDGRKDNTIFQEKIGTKIYRSIRKEEHISVIHEPGGQYIGHVTPASGIGSDIAKWSLKYLEDNNVAINELEAIGSDGTATNTGWRNGVIRNIELKIETKNPYKFSVKVNCVWFFLSFSPNFRHVA</sequence>
<evidence type="ECO:0000313" key="3">
    <source>
        <dbReference type="Proteomes" id="UP000499080"/>
    </source>
</evidence>